<gene>
    <name evidence="2" type="ORF">DPMN_181299</name>
</gene>
<dbReference type="AlphaFoldDB" id="A0A9D4DC33"/>
<sequence length="81" mass="8834">MEMARPRLQNATRLASKGGTEMDATGKETVDDRKRRGAEPLSESSRTEASLCRQRPQQQLTDQSGAPLPSPQAPVGAERIE</sequence>
<feature type="compositionally biased region" description="Basic and acidic residues" evidence="1">
    <location>
        <begin position="24"/>
        <end position="38"/>
    </location>
</feature>
<feature type="compositionally biased region" description="Polar residues" evidence="1">
    <location>
        <begin position="55"/>
        <end position="64"/>
    </location>
</feature>
<accession>A0A9D4DC33</accession>
<evidence type="ECO:0000313" key="2">
    <source>
        <dbReference type="EMBL" id="KAH3746882.1"/>
    </source>
</evidence>
<dbReference type="Proteomes" id="UP000828390">
    <property type="component" value="Unassembled WGS sequence"/>
</dbReference>
<reference evidence="2" key="2">
    <citation type="submission" date="2020-11" db="EMBL/GenBank/DDBJ databases">
        <authorList>
            <person name="McCartney M.A."/>
            <person name="Auch B."/>
            <person name="Kono T."/>
            <person name="Mallez S."/>
            <person name="Becker A."/>
            <person name="Gohl D.M."/>
            <person name="Silverstein K.A.T."/>
            <person name="Koren S."/>
            <person name="Bechman K.B."/>
            <person name="Herman A."/>
            <person name="Abrahante J.E."/>
            <person name="Garbe J."/>
        </authorList>
    </citation>
    <scope>NUCLEOTIDE SEQUENCE</scope>
    <source>
        <strain evidence="2">Duluth1</strain>
        <tissue evidence="2">Whole animal</tissue>
    </source>
</reference>
<feature type="region of interest" description="Disordered" evidence="1">
    <location>
        <begin position="1"/>
        <end position="81"/>
    </location>
</feature>
<reference evidence="2" key="1">
    <citation type="journal article" date="2019" name="bioRxiv">
        <title>The Genome of the Zebra Mussel, Dreissena polymorpha: A Resource for Invasive Species Research.</title>
        <authorList>
            <person name="McCartney M.A."/>
            <person name="Auch B."/>
            <person name="Kono T."/>
            <person name="Mallez S."/>
            <person name="Zhang Y."/>
            <person name="Obille A."/>
            <person name="Becker A."/>
            <person name="Abrahante J.E."/>
            <person name="Garbe J."/>
            <person name="Badalamenti J.P."/>
            <person name="Herman A."/>
            <person name="Mangelson H."/>
            <person name="Liachko I."/>
            <person name="Sullivan S."/>
            <person name="Sone E.D."/>
            <person name="Koren S."/>
            <person name="Silverstein K.A.T."/>
            <person name="Beckman K.B."/>
            <person name="Gohl D.M."/>
        </authorList>
    </citation>
    <scope>NUCLEOTIDE SEQUENCE</scope>
    <source>
        <strain evidence="2">Duluth1</strain>
        <tissue evidence="2">Whole animal</tissue>
    </source>
</reference>
<keyword evidence="3" id="KW-1185">Reference proteome</keyword>
<organism evidence="2 3">
    <name type="scientific">Dreissena polymorpha</name>
    <name type="common">Zebra mussel</name>
    <name type="synonym">Mytilus polymorpha</name>
    <dbReference type="NCBI Taxonomy" id="45954"/>
    <lineage>
        <taxon>Eukaryota</taxon>
        <taxon>Metazoa</taxon>
        <taxon>Spiralia</taxon>
        <taxon>Lophotrochozoa</taxon>
        <taxon>Mollusca</taxon>
        <taxon>Bivalvia</taxon>
        <taxon>Autobranchia</taxon>
        <taxon>Heteroconchia</taxon>
        <taxon>Euheterodonta</taxon>
        <taxon>Imparidentia</taxon>
        <taxon>Neoheterodontei</taxon>
        <taxon>Myida</taxon>
        <taxon>Dreissenoidea</taxon>
        <taxon>Dreissenidae</taxon>
        <taxon>Dreissena</taxon>
    </lineage>
</organism>
<comment type="caution">
    <text evidence="2">The sequence shown here is derived from an EMBL/GenBank/DDBJ whole genome shotgun (WGS) entry which is preliminary data.</text>
</comment>
<proteinExistence type="predicted"/>
<evidence type="ECO:0000313" key="3">
    <source>
        <dbReference type="Proteomes" id="UP000828390"/>
    </source>
</evidence>
<name>A0A9D4DC33_DREPO</name>
<evidence type="ECO:0000256" key="1">
    <source>
        <dbReference type="SAM" id="MobiDB-lite"/>
    </source>
</evidence>
<dbReference type="EMBL" id="JAIWYP010000010">
    <property type="protein sequence ID" value="KAH3746882.1"/>
    <property type="molecule type" value="Genomic_DNA"/>
</dbReference>
<protein>
    <submittedName>
        <fullName evidence="2">Uncharacterized protein</fullName>
    </submittedName>
</protein>